<protein>
    <submittedName>
        <fullName evidence="3">Uncharacterized protein</fullName>
    </submittedName>
</protein>
<organism evidence="3 4">
    <name type="scientific">Silvanigrella aquatica</name>
    <dbReference type="NCBI Taxonomy" id="1915309"/>
    <lineage>
        <taxon>Bacteria</taxon>
        <taxon>Pseudomonadati</taxon>
        <taxon>Bdellovibrionota</taxon>
        <taxon>Oligoflexia</taxon>
        <taxon>Silvanigrellales</taxon>
        <taxon>Silvanigrellaceae</taxon>
        <taxon>Silvanigrella</taxon>
    </lineage>
</organism>
<keyword evidence="4" id="KW-1185">Reference proteome</keyword>
<keyword evidence="2" id="KW-0472">Membrane</keyword>
<dbReference type="EMBL" id="CP017834">
    <property type="protein sequence ID" value="APJ03922.1"/>
    <property type="molecule type" value="Genomic_DNA"/>
</dbReference>
<feature type="region of interest" description="Disordered" evidence="1">
    <location>
        <begin position="72"/>
        <end position="121"/>
    </location>
</feature>
<name>A0A1L4D134_9BACT</name>
<sequence>MRGHIELAYRETEIHYSIWLYSKKQNHTIYVVLISLLFHVIGFYTLKLIEIDITKSRSDIVPLKAQKDPIKFRFTDGQTGNSSPDTHKKKKKETDINIPQNNTGSVLTDNNPNSKSKTLIPDKFYSPDMEARKNPFVSKQLPQEKKKNAPVALPTHPKKTESSGMDAFLPHSSSSYIDKLRKDSHKQQQIEGDAGDIPFEGSDLTPYNKPRIQERYAVKDMSLYQFSQEFKNRFSGIWKSQERWVPPSSPLRPGDIVYYKLYIKGDGSLQKFENLSHKTQPEKDFSAVDNIVNEVFAKVFPMTVPARFAQILVTEIVAIQVVGANSPVQYSFQ</sequence>
<feature type="compositionally biased region" description="Polar residues" evidence="1">
    <location>
        <begin position="97"/>
        <end position="117"/>
    </location>
</feature>
<dbReference type="AlphaFoldDB" id="A0A1L4D134"/>
<accession>A0A1L4D134</accession>
<gene>
    <name evidence="3" type="ORF">AXG55_08400</name>
</gene>
<proteinExistence type="predicted"/>
<feature type="region of interest" description="Disordered" evidence="1">
    <location>
        <begin position="138"/>
        <end position="168"/>
    </location>
</feature>
<reference evidence="3 4" key="1">
    <citation type="submission" date="2016-10" db="EMBL/GenBank/DDBJ databases">
        <title>Silvanigrella aquatica sp. nov., isolated from a freshwater lake located in the Black Forest, Germany, description of Silvanigrellaceae fam. nov., Silvanigrellales ord. nov., reclassification of the order Bdellovibrionales in the class Oligoflexia, reclassification of the families Bacteriovoracaceae and Halobacteriovoraceae in the new order Bacteriovoracales ord. nov., and reclassification of the family Pseudobacteriovoracaceae in the order Oligoflexiales.</title>
        <authorList>
            <person name="Hahn M.W."/>
            <person name="Schmidt J."/>
            <person name="Koll U."/>
            <person name="Rohde M."/>
            <person name="Verbag S."/>
            <person name="Pitt A."/>
            <person name="Nakai R."/>
            <person name="Naganuma T."/>
            <person name="Lang E."/>
        </authorList>
    </citation>
    <scope>NUCLEOTIDE SEQUENCE [LARGE SCALE GENOMIC DNA]</scope>
    <source>
        <strain evidence="3 4">MWH-Nonnen-W8red</strain>
    </source>
</reference>
<evidence type="ECO:0000256" key="1">
    <source>
        <dbReference type="SAM" id="MobiDB-lite"/>
    </source>
</evidence>
<feature type="transmembrane region" description="Helical" evidence="2">
    <location>
        <begin position="29"/>
        <end position="49"/>
    </location>
</feature>
<dbReference type="Proteomes" id="UP000184731">
    <property type="component" value="Chromosome"/>
</dbReference>
<keyword evidence="2" id="KW-0812">Transmembrane</keyword>
<evidence type="ECO:0000313" key="4">
    <source>
        <dbReference type="Proteomes" id="UP000184731"/>
    </source>
</evidence>
<keyword evidence="2" id="KW-1133">Transmembrane helix</keyword>
<evidence type="ECO:0000313" key="3">
    <source>
        <dbReference type="EMBL" id="APJ03922.1"/>
    </source>
</evidence>
<evidence type="ECO:0000256" key="2">
    <source>
        <dbReference type="SAM" id="Phobius"/>
    </source>
</evidence>
<dbReference type="KEGG" id="saqi:AXG55_08400"/>